<evidence type="ECO:0000259" key="1">
    <source>
        <dbReference type="PROSITE" id="PS50404"/>
    </source>
</evidence>
<dbReference type="InterPro" id="IPR054416">
    <property type="entry name" value="GST_UstS-like_C"/>
</dbReference>
<dbReference type="Pfam" id="PF13409">
    <property type="entry name" value="GST_N_2"/>
    <property type="match status" value="1"/>
</dbReference>
<dbReference type="OrthoDB" id="4951845at2759"/>
<protein>
    <recommendedName>
        <fullName evidence="1">GST N-terminal domain-containing protein</fullName>
    </recommendedName>
</protein>
<dbReference type="SUPFAM" id="SSF47616">
    <property type="entry name" value="GST C-terminal domain-like"/>
    <property type="match status" value="1"/>
</dbReference>
<keyword evidence="3" id="KW-1185">Reference proteome</keyword>
<dbReference type="Pfam" id="PF22041">
    <property type="entry name" value="GST_C_7"/>
    <property type="match status" value="1"/>
</dbReference>
<proteinExistence type="predicted"/>
<dbReference type="HOGENOM" id="CLU_011226_4_0_1"/>
<dbReference type="STRING" id="1051891.A0A0C3LA46"/>
<dbReference type="InterPro" id="IPR036282">
    <property type="entry name" value="Glutathione-S-Trfase_C_sf"/>
</dbReference>
<dbReference type="InterPro" id="IPR004045">
    <property type="entry name" value="Glutathione_S-Trfase_N"/>
</dbReference>
<name>A0A0C3LA46_9AGAM</name>
<dbReference type="Proteomes" id="UP000054248">
    <property type="component" value="Unassembled WGS sequence"/>
</dbReference>
<reference evidence="2 3" key="1">
    <citation type="submission" date="2014-04" db="EMBL/GenBank/DDBJ databases">
        <authorList>
            <consortium name="DOE Joint Genome Institute"/>
            <person name="Kuo A."/>
            <person name="Girlanda M."/>
            <person name="Perotto S."/>
            <person name="Kohler A."/>
            <person name="Nagy L.G."/>
            <person name="Floudas D."/>
            <person name="Copeland A."/>
            <person name="Barry K.W."/>
            <person name="Cichocki N."/>
            <person name="Veneault-Fourrey C."/>
            <person name="LaButti K."/>
            <person name="Lindquist E.A."/>
            <person name="Lipzen A."/>
            <person name="Lundell T."/>
            <person name="Morin E."/>
            <person name="Murat C."/>
            <person name="Sun H."/>
            <person name="Tunlid A."/>
            <person name="Henrissat B."/>
            <person name="Grigoriev I.V."/>
            <person name="Hibbett D.S."/>
            <person name="Martin F."/>
            <person name="Nordberg H.P."/>
            <person name="Cantor M.N."/>
            <person name="Hua S.X."/>
        </authorList>
    </citation>
    <scope>NUCLEOTIDE SEQUENCE [LARGE SCALE GENOMIC DNA]</scope>
    <source>
        <strain evidence="2 3">MUT 4182</strain>
    </source>
</reference>
<dbReference type="Gene3D" id="1.20.1050.10">
    <property type="match status" value="1"/>
</dbReference>
<dbReference type="SUPFAM" id="SSF52833">
    <property type="entry name" value="Thioredoxin-like"/>
    <property type="match status" value="1"/>
</dbReference>
<gene>
    <name evidence="2" type="ORF">M407DRAFT_242039</name>
</gene>
<dbReference type="Gene3D" id="3.40.30.10">
    <property type="entry name" value="Glutaredoxin"/>
    <property type="match status" value="1"/>
</dbReference>
<dbReference type="EMBL" id="KN822968">
    <property type="protein sequence ID" value="KIO30778.1"/>
    <property type="molecule type" value="Genomic_DNA"/>
</dbReference>
<organism evidence="2 3">
    <name type="scientific">Tulasnella calospora MUT 4182</name>
    <dbReference type="NCBI Taxonomy" id="1051891"/>
    <lineage>
        <taxon>Eukaryota</taxon>
        <taxon>Fungi</taxon>
        <taxon>Dikarya</taxon>
        <taxon>Basidiomycota</taxon>
        <taxon>Agaricomycotina</taxon>
        <taxon>Agaricomycetes</taxon>
        <taxon>Cantharellales</taxon>
        <taxon>Tulasnellaceae</taxon>
        <taxon>Tulasnella</taxon>
    </lineage>
</organism>
<evidence type="ECO:0000313" key="3">
    <source>
        <dbReference type="Proteomes" id="UP000054248"/>
    </source>
</evidence>
<feature type="domain" description="GST N-terminal" evidence="1">
    <location>
        <begin position="14"/>
        <end position="109"/>
    </location>
</feature>
<dbReference type="InterPro" id="IPR036249">
    <property type="entry name" value="Thioredoxin-like_sf"/>
</dbReference>
<evidence type="ECO:0000313" key="2">
    <source>
        <dbReference type="EMBL" id="KIO30778.1"/>
    </source>
</evidence>
<reference evidence="3" key="2">
    <citation type="submission" date="2015-01" db="EMBL/GenBank/DDBJ databases">
        <title>Evolutionary Origins and Diversification of the Mycorrhizal Mutualists.</title>
        <authorList>
            <consortium name="DOE Joint Genome Institute"/>
            <consortium name="Mycorrhizal Genomics Consortium"/>
            <person name="Kohler A."/>
            <person name="Kuo A."/>
            <person name="Nagy L.G."/>
            <person name="Floudas D."/>
            <person name="Copeland A."/>
            <person name="Barry K.W."/>
            <person name="Cichocki N."/>
            <person name="Veneault-Fourrey C."/>
            <person name="LaButti K."/>
            <person name="Lindquist E.A."/>
            <person name="Lipzen A."/>
            <person name="Lundell T."/>
            <person name="Morin E."/>
            <person name="Murat C."/>
            <person name="Riley R."/>
            <person name="Ohm R."/>
            <person name="Sun H."/>
            <person name="Tunlid A."/>
            <person name="Henrissat B."/>
            <person name="Grigoriev I.V."/>
            <person name="Hibbett D.S."/>
            <person name="Martin F."/>
        </authorList>
    </citation>
    <scope>NUCLEOTIDE SEQUENCE [LARGE SCALE GENOMIC DNA]</scope>
    <source>
        <strain evidence="3">MUT 4182</strain>
    </source>
</reference>
<dbReference type="PROSITE" id="PS50404">
    <property type="entry name" value="GST_NTER"/>
    <property type="match status" value="1"/>
</dbReference>
<dbReference type="AlphaFoldDB" id="A0A0C3LA46"/>
<accession>A0A0C3LA46</accession>
<sequence length="269" mass="30571">MAATKENPIILYDIPSKFESKCWSVNMWKTRLILNYKGLPYRTEWVSYPDIQAIFINLGIEPSGLKADGSGRPHYTCPSIIDPTAPKPTTVTESSAIAQYLEDAYPDVQPKIFPDGTREAQLQFIKDFLPVFVPPACTLILPQMPNILLDPRGSEYFEQTRTVNYGRPLQGIGLAGSEERKKAWEEFKAGLDKVAEIYDKNPEGNGEYFTGNAISFVDIWLAALFIWSKVPCDRDPEVGAKSVWDVIEKLNDGRWARFMRKFDDYLQVM</sequence>